<evidence type="ECO:0000256" key="2">
    <source>
        <dbReference type="ARBA" id="ARBA00023004"/>
    </source>
</evidence>
<gene>
    <name evidence="5" type="ordered locus">Rumal_3848</name>
</gene>
<protein>
    <recommendedName>
        <fullName evidence="4">4Fe-4S ferredoxin-type domain-containing protein</fullName>
    </recommendedName>
</protein>
<name>E6UKS7_RUMA7</name>
<accession>E6UKS7</accession>
<dbReference type="EMBL" id="CP002405">
    <property type="protein sequence ID" value="ADU24273.1"/>
    <property type="molecule type" value="Genomic_DNA"/>
</dbReference>
<dbReference type="PROSITE" id="PS51379">
    <property type="entry name" value="4FE4S_FER_2"/>
    <property type="match status" value="2"/>
</dbReference>
<dbReference type="PANTHER" id="PTHR43193">
    <property type="match status" value="1"/>
</dbReference>
<keyword evidence="5" id="KW-0614">Plasmid</keyword>
<keyword evidence="2" id="KW-0408">Iron</keyword>
<dbReference type="GO" id="GO:0046872">
    <property type="term" value="F:metal ion binding"/>
    <property type="evidence" value="ECO:0007669"/>
    <property type="project" value="UniProtKB-KW"/>
</dbReference>
<dbReference type="InterPro" id="IPR017896">
    <property type="entry name" value="4Fe4S_Fe-S-bd"/>
</dbReference>
<evidence type="ECO:0000313" key="5">
    <source>
        <dbReference type="EMBL" id="ADU24273.1"/>
    </source>
</evidence>
<evidence type="ECO:0000256" key="1">
    <source>
        <dbReference type="ARBA" id="ARBA00022723"/>
    </source>
</evidence>
<dbReference type="Proteomes" id="UP000006919">
    <property type="component" value="Plasmid pRUMAL02"/>
</dbReference>
<dbReference type="Gene3D" id="3.30.70.20">
    <property type="match status" value="1"/>
</dbReference>
<dbReference type="SUPFAM" id="SSF46548">
    <property type="entry name" value="alpha-helical ferredoxin"/>
    <property type="match status" value="1"/>
</dbReference>
<feature type="domain" description="4Fe-4S ferredoxin-type" evidence="4">
    <location>
        <begin position="139"/>
        <end position="166"/>
    </location>
</feature>
<geneLocation type="plasmid" evidence="5 6">
    <name>pRUMAL02</name>
</geneLocation>
<sequence>MKRITRVNSSHEYDDVPAGTKVYQYADGSFLPDEQQPKPQDQTCYQPHISTRYKNIKIGTNGIPLAYSPKTKSLIETDKQLPELYNIRENCCGCTACYAVCTVKGLLLNSGKDSVGSFGEKYDLPHGAIFMEEDEEGFLYPVLDASLCIRCYKCVEVCPIKYSATN</sequence>
<dbReference type="PROSITE" id="PS00198">
    <property type="entry name" value="4FE4S_FER_1"/>
    <property type="match status" value="1"/>
</dbReference>
<evidence type="ECO:0000256" key="3">
    <source>
        <dbReference type="ARBA" id="ARBA00023014"/>
    </source>
</evidence>
<dbReference type="RefSeq" id="WP_013483813.1">
    <property type="nucleotide sequence ID" value="NC_014825.1"/>
</dbReference>
<feature type="domain" description="4Fe-4S ferredoxin-type" evidence="4">
    <location>
        <begin position="80"/>
        <end position="111"/>
    </location>
</feature>
<keyword evidence="3" id="KW-0411">Iron-sulfur</keyword>
<dbReference type="Pfam" id="PF12838">
    <property type="entry name" value="Fer4_7"/>
    <property type="match status" value="1"/>
</dbReference>
<dbReference type="InterPro" id="IPR017900">
    <property type="entry name" value="4Fe4S_Fe_S_CS"/>
</dbReference>
<proteinExistence type="predicted"/>
<dbReference type="PANTHER" id="PTHR43193:SF2">
    <property type="entry name" value="POLYFERREDOXIN PROTEIN FWDF"/>
    <property type="match status" value="1"/>
</dbReference>
<evidence type="ECO:0000313" key="6">
    <source>
        <dbReference type="Proteomes" id="UP000006919"/>
    </source>
</evidence>
<dbReference type="GO" id="GO:0051536">
    <property type="term" value="F:iron-sulfur cluster binding"/>
    <property type="evidence" value="ECO:0007669"/>
    <property type="project" value="UniProtKB-KW"/>
</dbReference>
<dbReference type="KEGG" id="ral:Rumal_3848"/>
<keyword evidence="1" id="KW-0479">Metal-binding</keyword>
<dbReference type="InterPro" id="IPR052977">
    <property type="entry name" value="Polyferredoxin-like_ET"/>
</dbReference>
<dbReference type="AlphaFoldDB" id="E6UKS7"/>
<reference evidence="6" key="1">
    <citation type="journal article" date="2011" name="J. Bacteriol.">
        <title>Complete genome of the cellulolytic ruminal bacterium Ruminococcus albus 7.</title>
        <authorList>
            <person name="Suen G."/>
            <person name="Stevenson D.M."/>
            <person name="Bruce D.C."/>
            <person name="Chertkov O."/>
            <person name="Copeland A."/>
            <person name="Cheng J.F."/>
            <person name="Detter C."/>
            <person name="Detter J.C."/>
            <person name="Goodwin L.A."/>
            <person name="Han C.S."/>
            <person name="Hauser L.J."/>
            <person name="Ivanova N.N."/>
            <person name="Kyrpides N.C."/>
            <person name="Land M.L."/>
            <person name="Lapidus A."/>
            <person name="Lucas S."/>
            <person name="Ovchinnikova G."/>
            <person name="Pitluck S."/>
            <person name="Tapia R."/>
            <person name="Woyke T."/>
            <person name="Boyum J."/>
            <person name="Mead D."/>
            <person name="Weimer P.J."/>
        </authorList>
    </citation>
    <scope>NUCLEOTIDE SEQUENCE [LARGE SCALE GENOMIC DNA]</scope>
    <source>
        <strain evidence="6">ATCC 27210 / DSM 20455 / JCM 14654 / NCDO 2250 / 7</strain>
        <plasmid evidence="6">pRUMAL02</plasmid>
    </source>
</reference>
<evidence type="ECO:0000259" key="4">
    <source>
        <dbReference type="PROSITE" id="PS51379"/>
    </source>
</evidence>
<dbReference type="HOGENOM" id="CLU_1601478_0_0_9"/>
<organism evidence="5 6">
    <name type="scientific">Ruminococcus albus (strain ATCC 27210 / DSM 20455 / JCM 14654 / NCDO 2250 / 7)</name>
    <dbReference type="NCBI Taxonomy" id="697329"/>
    <lineage>
        <taxon>Bacteria</taxon>
        <taxon>Bacillati</taxon>
        <taxon>Bacillota</taxon>
        <taxon>Clostridia</taxon>
        <taxon>Eubacteriales</taxon>
        <taxon>Oscillospiraceae</taxon>
        <taxon>Ruminococcus</taxon>
    </lineage>
</organism>